<accession>A0A240C4Q1</accession>
<dbReference type="Proteomes" id="UP000652995">
    <property type="component" value="Unassembled WGS sequence"/>
</dbReference>
<keyword evidence="1" id="KW-0812">Transmembrane</keyword>
<organism evidence="3 4">
    <name type="scientific">Staphylococcus muscae</name>
    <dbReference type="NCBI Taxonomy" id="1294"/>
    <lineage>
        <taxon>Bacteria</taxon>
        <taxon>Bacillati</taxon>
        <taxon>Bacillota</taxon>
        <taxon>Bacilli</taxon>
        <taxon>Bacillales</taxon>
        <taxon>Staphylococcaceae</taxon>
        <taxon>Staphylococcus</taxon>
    </lineage>
</organism>
<dbReference type="AlphaFoldDB" id="A0A240C4Q1"/>
<dbReference type="KEGG" id="smus:C7J88_03555"/>
<evidence type="ECO:0000313" key="2">
    <source>
        <dbReference type="EMBL" id="GGA94593.1"/>
    </source>
</evidence>
<dbReference type="EMBL" id="BMCB01000012">
    <property type="protein sequence ID" value="GGA94593.1"/>
    <property type="molecule type" value="Genomic_DNA"/>
</dbReference>
<evidence type="ECO:0000313" key="4">
    <source>
        <dbReference type="Proteomes" id="UP000243706"/>
    </source>
</evidence>
<dbReference type="EMBL" id="LT906464">
    <property type="protein sequence ID" value="SNW03007.1"/>
    <property type="molecule type" value="Genomic_DNA"/>
</dbReference>
<reference evidence="3 4" key="2">
    <citation type="submission" date="2017-06" db="EMBL/GenBank/DDBJ databases">
        <authorList>
            <consortium name="Pathogen Informatics"/>
        </authorList>
    </citation>
    <scope>NUCLEOTIDE SEQUENCE [LARGE SCALE GENOMIC DNA]</scope>
    <source>
        <strain evidence="3 4">NCTC13833</strain>
    </source>
</reference>
<dbReference type="Proteomes" id="UP000243706">
    <property type="component" value="Chromosome 1"/>
</dbReference>
<keyword evidence="1" id="KW-1133">Transmembrane helix</keyword>
<feature type="transmembrane region" description="Helical" evidence="1">
    <location>
        <begin position="78"/>
        <end position="98"/>
    </location>
</feature>
<proteinExistence type="predicted"/>
<name>A0A240C4Q1_9STAP</name>
<evidence type="ECO:0000256" key="1">
    <source>
        <dbReference type="SAM" id="Phobius"/>
    </source>
</evidence>
<evidence type="ECO:0000313" key="5">
    <source>
        <dbReference type="Proteomes" id="UP000652995"/>
    </source>
</evidence>
<protein>
    <submittedName>
        <fullName evidence="3">Membrane protein</fullName>
    </submittedName>
</protein>
<keyword evidence="1" id="KW-0472">Membrane</keyword>
<keyword evidence="5" id="KW-1185">Reference proteome</keyword>
<gene>
    <name evidence="2" type="ORF">GCM10007183_18480</name>
    <name evidence="3" type="ORF">SAMEA4412661_01371</name>
</gene>
<reference evidence="5" key="3">
    <citation type="journal article" date="2019" name="Int. J. Syst. Evol. Microbiol.">
        <title>The Global Catalogue of Microorganisms (GCM) 10K type strain sequencing project: providing services to taxonomists for standard genome sequencing and annotation.</title>
        <authorList>
            <consortium name="The Broad Institute Genomics Platform"/>
            <consortium name="The Broad Institute Genome Sequencing Center for Infectious Disease"/>
            <person name="Wu L."/>
            <person name="Ma J."/>
        </authorList>
    </citation>
    <scope>NUCLEOTIDE SEQUENCE [LARGE SCALE GENOMIC DNA]</scope>
    <source>
        <strain evidence="5">CCM 4175</strain>
    </source>
</reference>
<dbReference type="RefSeq" id="WP_095117275.1">
    <property type="nucleotide sequence ID" value="NZ_BMCB01000012.1"/>
</dbReference>
<sequence>MSKSKKYFYLTVIFIMISFYFNTQNPILNHQFDSIVKIIIASSVINAIILIIAIQFADKSVKYLPEKKSWIHRAAKSLPWILLIVLIFHLITAIRTFGII</sequence>
<feature type="transmembrane region" description="Helical" evidence="1">
    <location>
        <begin position="35"/>
        <end position="57"/>
    </location>
</feature>
<evidence type="ECO:0000313" key="3">
    <source>
        <dbReference type="EMBL" id="SNW03007.1"/>
    </source>
</evidence>
<feature type="transmembrane region" description="Helical" evidence="1">
    <location>
        <begin position="7"/>
        <end position="23"/>
    </location>
</feature>
<reference evidence="2" key="1">
    <citation type="journal article" date="2014" name="Int. J. Syst. Evol. Microbiol.">
        <title>Complete genome of a new Firmicutes species belonging to the dominant human colonic microbiota ('Ruminococcus bicirculans') reveals two chromosomes and a selective capacity to utilize plant glucans.</title>
        <authorList>
            <consortium name="NISC Comparative Sequencing Program"/>
            <person name="Wegmann U."/>
            <person name="Louis P."/>
            <person name="Goesmann A."/>
            <person name="Henrissat B."/>
            <person name="Duncan S.H."/>
            <person name="Flint H.J."/>
        </authorList>
    </citation>
    <scope>NUCLEOTIDE SEQUENCE</scope>
    <source>
        <strain evidence="2">CCM 4175</strain>
    </source>
</reference>
<reference evidence="2" key="4">
    <citation type="submission" date="2024-05" db="EMBL/GenBank/DDBJ databases">
        <authorList>
            <person name="Sun Q."/>
            <person name="Sedlacek I."/>
        </authorList>
    </citation>
    <scope>NUCLEOTIDE SEQUENCE</scope>
    <source>
        <strain evidence="2">CCM 4175</strain>
    </source>
</reference>
<dbReference type="OrthoDB" id="2414120at2"/>